<dbReference type="InterPro" id="IPR005754">
    <property type="entry name" value="Sortase"/>
</dbReference>
<dbReference type="GO" id="GO:0016787">
    <property type="term" value="F:hydrolase activity"/>
    <property type="evidence" value="ECO:0007669"/>
    <property type="project" value="UniProtKB-KW"/>
</dbReference>
<dbReference type="EMBL" id="NFKP01000003">
    <property type="protein sequence ID" value="OUP70580.1"/>
    <property type="molecule type" value="Genomic_DNA"/>
</dbReference>
<organism evidence="3 4">
    <name type="scientific">Anaerotruncus colihominis</name>
    <dbReference type="NCBI Taxonomy" id="169435"/>
    <lineage>
        <taxon>Bacteria</taxon>
        <taxon>Bacillati</taxon>
        <taxon>Bacillota</taxon>
        <taxon>Clostridia</taxon>
        <taxon>Eubacteriales</taxon>
        <taxon>Oscillospiraceae</taxon>
        <taxon>Anaerotruncus</taxon>
    </lineage>
</organism>
<dbReference type="Proteomes" id="UP000196386">
    <property type="component" value="Unassembled WGS sequence"/>
</dbReference>
<protein>
    <recommendedName>
        <fullName evidence="5">Sortase (Surface protein transpeptidase)</fullName>
    </recommendedName>
</protein>
<evidence type="ECO:0008006" key="5">
    <source>
        <dbReference type="Google" id="ProtNLM"/>
    </source>
</evidence>
<reference evidence="4" key="1">
    <citation type="submission" date="2017-04" db="EMBL/GenBank/DDBJ databases">
        <title>Function of individual gut microbiota members based on whole genome sequencing of pure cultures obtained from chicken caecum.</title>
        <authorList>
            <person name="Medvecky M."/>
            <person name="Cejkova D."/>
            <person name="Polansky O."/>
            <person name="Karasova D."/>
            <person name="Kubasova T."/>
            <person name="Cizek A."/>
            <person name="Rychlik I."/>
        </authorList>
    </citation>
    <scope>NUCLEOTIDE SEQUENCE [LARGE SCALE GENOMIC DNA]</scope>
    <source>
        <strain evidence="4">An175</strain>
    </source>
</reference>
<dbReference type="AlphaFoldDB" id="A0A1Y4MQP6"/>
<dbReference type="SUPFAM" id="SSF63817">
    <property type="entry name" value="Sortase"/>
    <property type="match status" value="1"/>
</dbReference>
<evidence type="ECO:0000256" key="1">
    <source>
        <dbReference type="ARBA" id="ARBA00022801"/>
    </source>
</evidence>
<name>A0A1Y4MQP6_9FIRM</name>
<evidence type="ECO:0000256" key="2">
    <source>
        <dbReference type="SAM" id="Phobius"/>
    </source>
</evidence>
<comment type="caution">
    <text evidence="3">The sequence shown here is derived from an EMBL/GenBank/DDBJ whole genome shotgun (WGS) entry which is preliminary data.</text>
</comment>
<evidence type="ECO:0000313" key="4">
    <source>
        <dbReference type="Proteomes" id="UP000196386"/>
    </source>
</evidence>
<accession>A0A1Y4MQP6</accession>
<evidence type="ECO:0000313" key="3">
    <source>
        <dbReference type="EMBL" id="OUP70580.1"/>
    </source>
</evidence>
<sequence length="318" mass="35088">MEAIFAETVNHTVKIDGRKVLLPFMLVTVMAGAICLPFVFREKAIDGLAIPRISKSVSIASRACSTNVAATEYIDVSADIVPNYKMVSAEEIAIIPDVSAGELISTNVIPFGVNTSESWQKEEKKSAAIPADEEVSVPIFTNADGTVKYSDIKGMLYAGYRIANVTIPRLGVDSVVVRYGGQAQIDAGLCIWADCDIPGTYGVTLLCGHNYNKNWKIGNLRIGDRLYLDTVYGQYVFEVYNAFVNKRGGDIVWLEEAYFDANPTDMVLMTCYPFDSDGLDGRRYLVQCRMVKGPDVTGAPESRLQLYGDFDTYMKLRE</sequence>
<dbReference type="Gene3D" id="2.40.260.10">
    <property type="entry name" value="Sortase"/>
    <property type="match status" value="1"/>
</dbReference>
<dbReference type="RefSeq" id="WP_087299672.1">
    <property type="nucleotide sequence ID" value="NZ_NFKP01000003.1"/>
</dbReference>
<keyword evidence="1" id="KW-0378">Hydrolase</keyword>
<proteinExistence type="predicted"/>
<gene>
    <name evidence="3" type="ORF">B5F11_03840</name>
</gene>
<feature type="transmembrane region" description="Helical" evidence="2">
    <location>
        <begin position="20"/>
        <end position="40"/>
    </location>
</feature>
<dbReference type="Pfam" id="PF04203">
    <property type="entry name" value="Sortase"/>
    <property type="match status" value="1"/>
</dbReference>
<keyword evidence="2" id="KW-0812">Transmembrane</keyword>
<keyword evidence="2" id="KW-1133">Transmembrane helix</keyword>
<keyword evidence="2" id="KW-0472">Membrane</keyword>
<dbReference type="InterPro" id="IPR023365">
    <property type="entry name" value="Sortase_dom-sf"/>
</dbReference>